<dbReference type="InterPro" id="IPR009100">
    <property type="entry name" value="AcylCoA_DH/oxidase_NM_dom_sf"/>
</dbReference>
<keyword evidence="1" id="KW-0560">Oxidoreductase</keyword>
<dbReference type="InterPro" id="IPR036250">
    <property type="entry name" value="AcylCo_DH-like_C"/>
</dbReference>
<dbReference type="Proteomes" id="UP001155483">
    <property type="component" value="Unassembled WGS sequence"/>
</dbReference>
<dbReference type="InterPro" id="IPR037069">
    <property type="entry name" value="AcylCoA_DH/ox_N_sf"/>
</dbReference>
<accession>A0A9X3BGC5</accession>
<evidence type="ECO:0000256" key="1">
    <source>
        <dbReference type="ARBA" id="ARBA00023002"/>
    </source>
</evidence>
<dbReference type="PANTHER" id="PTHR43884">
    <property type="entry name" value="ACYL-COA DEHYDROGENASE"/>
    <property type="match status" value="1"/>
</dbReference>
<dbReference type="Pfam" id="PF02771">
    <property type="entry name" value="Acyl-CoA_dh_N"/>
    <property type="match status" value="1"/>
</dbReference>
<dbReference type="InterPro" id="IPR013786">
    <property type="entry name" value="AcylCoA_DH/ox_N"/>
</dbReference>
<organism evidence="4 5">
    <name type="scientific">Paraflavisolibacter caeni</name>
    <dbReference type="NCBI Taxonomy" id="2982496"/>
    <lineage>
        <taxon>Bacteria</taxon>
        <taxon>Pseudomonadati</taxon>
        <taxon>Bacteroidota</taxon>
        <taxon>Chitinophagia</taxon>
        <taxon>Chitinophagales</taxon>
        <taxon>Chitinophagaceae</taxon>
        <taxon>Paraflavisolibacter</taxon>
    </lineage>
</organism>
<dbReference type="SUPFAM" id="SSF47203">
    <property type="entry name" value="Acyl-CoA dehydrogenase C-terminal domain-like"/>
    <property type="match status" value="1"/>
</dbReference>
<evidence type="ECO:0000259" key="3">
    <source>
        <dbReference type="Pfam" id="PF08028"/>
    </source>
</evidence>
<dbReference type="EMBL" id="JAOTIF010000001">
    <property type="protein sequence ID" value="MCU7547537.1"/>
    <property type="molecule type" value="Genomic_DNA"/>
</dbReference>
<reference evidence="4" key="2">
    <citation type="submission" date="2023-04" db="EMBL/GenBank/DDBJ databases">
        <title>Paracnuella aquatica gen. nov., sp. nov., a member of the family Chitinophagaceae isolated from a hot spring.</title>
        <authorList>
            <person name="Wang C."/>
        </authorList>
    </citation>
    <scope>NUCLEOTIDE SEQUENCE</scope>
    <source>
        <strain evidence="4">LB-8</strain>
    </source>
</reference>
<dbReference type="RefSeq" id="WP_279294984.1">
    <property type="nucleotide sequence ID" value="NZ_JAOTIF010000001.1"/>
</dbReference>
<dbReference type="AlphaFoldDB" id="A0A9X3BGC5"/>
<dbReference type="SUPFAM" id="SSF56645">
    <property type="entry name" value="Acyl-CoA dehydrogenase NM domain-like"/>
    <property type="match status" value="1"/>
</dbReference>
<dbReference type="GO" id="GO:0003995">
    <property type="term" value="F:acyl-CoA dehydrogenase activity"/>
    <property type="evidence" value="ECO:0007669"/>
    <property type="project" value="TreeGrafter"/>
</dbReference>
<protein>
    <submittedName>
        <fullName evidence="4">Acyl-CoA dehydrogenase family protein</fullName>
    </submittedName>
</protein>
<evidence type="ECO:0000313" key="5">
    <source>
        <dbReference type="Proteomes" id="UP001155483"/>
    </source>
</evidence>
<dbReference type="InterPro" id="IPR046373">
    <property type="entry name" value="Acyl-CoA_Oxase/DH_mid-dom_sf"/>
</dbReference>
<feature type="domain" description="Acyl-CoA dehydrogenase/oxidase N-terminal" evidence="2">
    <location>
        <begin position="31"/>
        <end position="97"/>
    </location>
</feature>
<name>A0A9X3BGC5_9BACT</name>
<feature type="domain" description="Acyl-CoA dehydrogenase C-terminal" evidence="3">
    <location>
        <begin position="249"/>
        <end position="379"/>
    </location>
</feature>
<gene>
    <name evidence="4" type="ORF">OCK74_00350</name>
</gene>
<dbReference type="PANTHER" id="PTHR43884:SF12">
    <property type="entry name" value="ISOVALERYL-COA DEHYDROGENASE, MITOCHONDRIAL-RELATED"/>
    <property type="match status" value="1"/>
</dbReference>
<evidence type="ECO:0000259" key="2">
    <source>
        <dbReference type="Pfam" id="PF02771"/>
    </source>
</evidence>
<dbReference type="GO" id="GO:0050660">
    <property type="term" value="F:flavin adenine dinucleotide binding"/>
    <property type="evidence" value="ECO:0007669"/>
    <property type="project" value="InterPro"/>
</dbReference>
<proteinExistence type="predicted"/>
<keyword evidence="5" id="KW-1185">Reference proteome</keyword>
<dbReference type="InterPro" id="IPR013107">
    <property type="entry name" value="Acyl-CoA_DH_C"/>
</dbReference>
<evidence type="ECO:0000313" key="4">
    <source>
        <dbReference type="EMBL" id="MCU7547537.1"/>
    </source>
</evidence>
<sequence length="402" mass="44560">METLSTTFTATTLEKNLVQTARDLGPLISQNISEEENNRRLSKPVLDELRKAGFLRLFLPKSLGGLEADPISTARVIEEVARHNTAAGWSMMVANSTTWWGGRLPERGIDEIFRNGPDTFIAAAFHPPMNASPVDGGFKINGKNPLFSNVHEAQWIFVTAFVMENGQMKMVNGHPEVIGAFMKREDCEILDTWYTLGMRATDSNDVAANDVFVPNHLFFPLVPEFQPNSYYKSLLYQFPAIGASVACLLAPVALAVARNAINELKQIAEKKTQLGSTVTIRERGVVQRKLGMAEALVQSSRAYLYQKIAECWNQTLAGEKSSLEEKAGLLLAATHTNQSCEQAVDMMYSAAGSAAFYARNKIEHYFADAQVIRQHGFMNDNRYETVAQVYLGLNPDLPVIAF</sequence>
<comment type="caution">
    <text evidence="4">The sequence shown here is derived from an EMBL/GenBank/DDBJ whole genome shotgun (WGS) entry which is preliminary data.</text>
</comment>
<dbReference type="Gene3D" id="1.10.540.10">
    <property type="entry name" value="Acyl-CoA dehydrogenase/oxidase, N-terminal domain"/>
    <property type="match status" value="1"/>
</dbReference>
<dbReference type="Gene3D" id="1.20.140.10">
    <property type="entry name" value="Butyryl-CoA Dehydrogenase, subunit A, domain 3"/>
    <property type="match status" value="1"/>
</dbReference>
<dbReference type="PIRSF" id="PIRSF016578">
    <property type="entry name" value="HsaA"/>
    <property type="match status" value="1"/>
</dbReference>
<dbReference type="Gene3D" id="2.40.110.10">
    <property type="entry name" value="Butyryl-CoA Dehydrogenase, subunit A, domain 2"/>
    <property type="match status" value="1"/>
</dbReference>
<reference evidence="4" key="1">
    <citation type="submission" date="2022-09" db="EMBL/GenBank/DDBJ databases">
        <authorList>
            <person name="Yuan C."/>
            <person name="Ke Z."/>
        </authorList>
    </citation>
    <scope>NUCLEOTIDE SEQUENCE</scope>
    <source>
        <strain evidence="4">LB-8</strain>
    </source>
</reference>
<dbReference type="Pfam" id="PF08028">
    <property type="entry name" value="Acyl-CoA_dh_2"/>
    <property type="match status" value="1"/>
</dbReference>